<protein>
    <submittedName>
        <fullName evidence="2">TrbC/VirB2 family protein</fullName>
    </submittedName>
</protein>
<accession>A0ABT0L684</accession>
<evidence type="ECO:0000313" key="3">
    <source>
        <dbReference type="Proteomes" id="UP001203423"/>
    </source>
</evidence>
<keyword evidence="1" id="KW-0472">Membrane</keyword>
<gene>
    <name evidence="2" type="ORF">L2764_01525</name>
</gene>
<dbReference type="Pfam" id="PF04956">
    <property type="entry name" value="TrbC"/>
    <property type="match status" value="1"/>
</dbReference>
<feature type="transmembrane region" description="Helical" evidence="1">
    <location>
        <begin position="81"/>
        <end position="106"/>
    </location>
</feature>
<evidence type="ECO:0000313" key="2">
    <source>
        <dbReference type="EMBL" id="MCL1123193.1"/>
    </source>
</evidence>
<proteinExistence type="predicted"/>
<organism evidence="2 3">
    <name type="scientific">Shewanella surugensis</name>
    <dbReference type="NCBI Taxonomy" id="212020"/>
    <lineage>
        <taxon>Bacteria</taxon>
        <taxon>Pseudomonadati</taxon>
        <taxon>Pseudomonadota</taxon>
        <taxon>Gammaproteobacteria</taxon>
        <taxon>Alteromonadales</taxon>
        <taxon>Shewanellaceae</taxon>
        <taxon>Shewanella</taxon>
    </lineage>
</organism>
<comment type="caution">
    <text evidence="2">The sequence shown here is derived from an EMBL/GenBank/DDBJ whole genome shotgun (WGS) entry which is preliminary data.</text>
</comment>
<feature type="transmembrane region" description="Helical" evidence="1">
    <location>
        <begin position="12"/>
        <end position="33"/>
    </location>
</feature>
<dbReference type="InterPro" id="IPR007039">
    <property type="entry name" value="TrbC/VirB2"/>
</dbReference>
<dbReference type="Proteomes" id="UP001203423">
    <property type="component" value="Unassembled WGS sequence"/>
</dbReference>
<evidence type="ECO:0000256" key="1">
    <source>
        <dbReference type="SAM" id="Phobius"/>
    </source>
</evidence>
<sequence>MKRLDVINSKTIITMALLGFVLFIIAISSNPMAQGVHEVSETKDITGYLCNVMVLLTGGLGKTFAAITVIVLGIGFFSGKIAFPTMIGVALGIGTMFGAPTIVAALSGELECSSGPELSFLIKYGFNLTCKVQDFPLQLMNG</sequence>
<reference evidence="2 3" key="1">
    <citation type="submission" date="2022-01" db="EMBL/GenBank/DDBJ databases">
        <title>Whole genome-based taxonomy of the Shewanellaceae.</title>
        <authorList>
            <person name="Martin-Rodriguez A.J."/>
        </authorList>
    </citation>
    <scope>NUCLEOTIDE SEQUENCE [LARGE SCALE GENOMIC DNA]</scope>
    <source>
        <strain evidence="2 3">DSM 17177</strain>
    </source>
</reference>
<feature type="transmembrane region" description="Helical" evidence="1">
    <location>
        <begin position="45"/>
        <end position="74"/>
    </location>
</feature>
<keyword evidence="1" id="KW-0812">Transmembrane</keyword>
<keyword evidence="3" id="KW-1185">Reference proteome</keyword>
<dbReference type="RefSeq" id="WP_248938481.1">
    <property type="nucleotide sequence ID" value="NZ_JAKIKS010000003.1"/>
</dbReference>
<dbReference type="EMBL" id="JAKIKS010000003">
    <property type="protein sequence ID" value="MCL1123193.1"/>
    <property type="molecule type" value="Genomic_DNA"/>
</dbReference>
<name>A0ABT0L684_9GAMM</name>
<keyword evidence="1" id="KW-1133">Transmembrane helix</keyword>